<evidence type="ECO:0000313" key="5">
    <source>
        <dbReference type="Ensembl" id="ENSHCOP00000004807.1"/>
    </source>
</evidence>
<reference evidence="5" key="2">
    <citation type="submission" date="2025-09" db="UniProtKB">
        <authorList>
            <consortium name="Ensembl"/>
        </authorList>
    </citation>
    <scope>IDENTIFICATION</scope>
</reference>
<dbReference type="PROSITE" id="PS50102">
    <property type="entry name" value="RRM"/>
    <property type="match status" value="1"/>
</dbReference>
<evidence type="ECO:0000256" key="2">
    <source>
        <dbReference type="PROSITE-ProRule" id="PRU00176"/>
    </source>
</evidence>
<feature type="compositionally biased region" description="Basic and acidic residues" evidence="3">
    <location>
        <begin position="8"/>
        <end position="22"/>
    </location>
</feature>
<dbReference type="GeneTree" id="ENSGT00940000157167"/>
<dbReference type="Proteomes" id="UP000264820">
    <property type="component" value="Unplaced"/>
</dbReference>
<feature type="compositionally biased region" description="Low complexity" evidence="3">
    <location>
        <begin position="30"/>
        <end position="40"/>
    </location>
</feature>
<feature type="region of interest" description="Disordered" evidence="3">
    <location>
        <begin position="1"/>
        <end position="130"/>
    </location>
</feature>
<name>A0A3Q2XLL6_HIPCM</name>
<protein>
    <submittedName>
        <fullName evidence="5">Transformer 2 alpha homolog</fullName>
    </submittedName>
</protein>
<dbReference type="AlphaFoldDB" id="A0A3Q2XLL6"/>
<dbReference type="OMA" id="PSRESKH"/>
<keyword evidence="6" id="KW-1185">Reference proteome</keyword>
<dbReference type="Pfam" id="PF00076">
    <property type="entry name" value="RRM_1"/>
    <property type="match status" value="1"/>
</dbReference>
<evidence type="ECO:0000256" key="3">
    <source>
        <dbReference type="SAM" id="MobiDB-lite"/>
    </source>
</evidence>
<evidence type="ECO:0000256" key="1">
    <source>
        <dbReference type="ARBA" id="ARBA00022884"/>
    </source>
</evidence>
<organism evidence="5 6">
    <name type="scientific">Hippocampus comes</name>
    <name type="common">Tiger tail seahorse</name>
    <dbReference type="NCBI Taxonomy" id="109280"/>
    <lineage>
        <taxon>Eukaryota</taxon>
        <taxon>Metazoa</taxon>
        <taxon>Chordata</taxon>
        <taxon>Craniata</taxon>
        <taxon>Vertebrata</taxon>
        <taxon>Euteleostomi</taxon>
        <taxon>Actinopterygii</taxon>
        <taxon>Neopterygii</taxon>
        <taxon>Teleostei</taxon>
        <taxon>Neoteleostei</taxon>
        <taxon>Acanthomorphata</taxon>
        <taxon>Syngnathiaria</taxon>
        <taxon>Syngnathiformes</taxon>
        <taxon>Syngnathoidei</taxon>
        <taxon>Syngnathidae</taxon>
        <taxon>Hippocampus</taxon>
    </lineage>
</organism>
<accession>A0A3Q2XLL6</accession>
<feature type="compositionally biased region" description="Basic and acidic residues" evidence="3">
    <location>
        <begin position="41"/>
        <end position="50"/>
    </location>
</feature>
<keyword evidence="1 2" id="KW-0694">RNA-binding</keyword>
<dbReference type="SMART" id="SM00360">
    <property type="entry name" value="RRM"/>
    <property type="match status" value="1"/>
</dbReference>
<dbReference type="Gene3D" id="3.30.70.330">
    <property type="match status" value="1"/>
</dbReference>
<reference evidence="5" key="1">
    <citation type="submission" date="2025-08" db="UniProtKB">
        <authorList>
            <consortium name="Ensembl"/>
        </authorList>
    </citation>
    <scope>IDENTIFICATION</scope>
</reference>
<dbReference type="GO" id="GO:0003723">
    <property type="term" value="F:RNA binding"/>
    <property type="evidence" value="ECO:0007669"/>
    <property type="project" value="UniProtKB-UniRule"/>
</dbReference>
<dbReference type="InterPro" id="IPR050441">
    <property type="entry name" value="RBM"/>
</dbReference>
<dbReference type="InterPro" id="IPR012677">
    <property type="entry name" value="Nucleotide-bd_a/b_plait_sf"/>
</dbReference>
<sequence>MSDADEGGNERRGSRFSSKSEHGSPTQAKSESSSGSTSPSRESKHSESRSRSRSKSGSSSRHVSVRHASRSPSPSHPCRRRSRSHSNSPDSRRRKSRSTSPMSNRSPKARLRSHEAKEANSHGGLVDRANPDPSKCLGVFGLSLETTARDLRHVFSQYGRLTGVNVVFHQRSGRSRGYAFVYFERLEDSKEVRLTCFILLR</sequence>
<proteinExistence type="predicted"/>
<dbReference type="PANTHER" id="PTHR48034">
    <property type="entry name" value="TRANSFORMER-2 SEX-DETERMINING PROTEIN-RELATED"/>
    <property type="match status" value="1"/>
</dbReference>
<evidence type="ECO:0000313" key="6">
    <source>
        <dbReference type="Proteomes" id="UP000264820"/>
    </source>
</evidence>
<dbReference type="SUPFAM" id="SSF54928">
    <property type="entry name" value="RNA-binding domain, RBD"/>
    <property type="match status" value="1"/>
</dbReference>
<dbReference type="STRING" id="109280.ENSHCOP00000004807"/>
<dbReference type="Ensembl" id="ENSHCOT00000006437.1">
    <property type="protein sequence ID" value="ENSHCOP00000004807.1"/>
    <property type="gene ID" value="ENSHCOG00000006320.1"/>
</dbReference>
<dbReference type="InterPro" id="IPR000504">
    <property type="entry name" value="RRM_dom"/>
</dbReference>
<dbReference type="InterPro" id="IPR035979">
    <property type="entry name" value="RBD_domain_sf"/>
</dbReference>
<evidence type="ECO:0000259" key="4">
    <source>
        <dbReference type="PROSITE" id="PS50102"/>
    </source>
</evidence>
<feature type="domain" description="RRM" evidence="4">
    <location>
        <begin position="135"/>
        <end position="201"/>
    </location>
</feature>